<dbReference type="Proteomes" id="UP000825935">
    <property type="component" value="Chromosome 37"/>
</dbReference>
<dbReference type="PANTHER" id="PTHR21450:SF23">
    <property type="entry name" value="PROTEIN ALTERED PHOSPHATE STARVATION RESPONSE 1"/>
    <property type="match status" value="1"/>
</dbReference>
<feature type="region of interest" description="Disordered" evidence="1">
    <location>
        <begin position="298"/>
        <end position="326"/>
    </location>
</feature>
<proteinExistence type="predicted"/>
<feature type="compositionally biased region" description="Basic and acidic residues" evidence="1">
    <location>
        <begin position="674"/>
        <end position="685"/>
    </location>
</feature>
<keyword evidence="6" id="KW-1185">Reference proteome</keyword>
<name>A0A8T2Q590_CERRI</name>
<comment type="caution">
    <text evidence="5">The sequence shown here is derived from an EMBL/GenBank/DDBJ whole genome shotgun (WGS) entry which is preliminary data.</text>
</comment>
<feature type="region of interest" description="Disordered" evidence="1">
    <location>
        <begin position="66"/>
        <end position="155"/>
    </location>
</feature>
<evidence type="ECO:0000313" key="6">
    <source>
        <dbReference type="Proteomes" id="UP000825935"/>
    </source>
</evidence>
<evidence type="ECO:0000313" key="5">
    <source>
        <dbReference type="EMBL" id="KAH7279167.1"/>
    </source>
</evidence>
<reference evidence="5" key="1">
    <citation type="submission" date="2021-08" db="EMBL/GenBank/DDBJ databases">
        <title>WGS assembly of Ceratopteris richardii.</title>
        <authorList>
            <person name="Marchant D.B."/>
            <person name="Chen G."/>
            <person name="Jenkins J."/>
            <person name="Shu S."/>
            <person name="Leebens-Mack J."/>
            <person name="Grimwood J."/>
            <person name="Schmutz J."/>
            <person name="Soltis P."/>
            <person name="Soltis D."/>
            <person name="Chen Z.-H."/>
        </authorList>
    </citation>
    <scope>NUCLEOTIDE SEQUENCE</scope>
    <source>
        <strain evidence="5">Whitten #5841</strain>
        <tissue evidence="5">Leaf</tissue>
    </source>
</reference>
<keyword evidence="2" id="KW-0472">Membrane</keyword>
<feature type="compositionally biased region" description="Low complexity" evidence="1">
    <location>
        <begin position="84"/>
        <end position="123"/>
    </location>
</feature>
<feature type="domain" description="DUF632" evidence="3">
    <location>
        <begin position="340"/>
        <end position="645"/>
    </location>
</feature>
<dbReference type="EMBL" id="CM035442">
    <property type="protein sequence ID" value="KAH7279169.1"/>
    <property type="molecule type" value="Genomic_DNA"/>
</dbReference>
<dbReference type="EMBL" id="CM035442">
    <property type="protein sequence ID" value="KAH7279167.1"/>
    <property type="molecule type" value="Genomic_DNA"/>
</dbReference>
<feature type="region of interest" description="Disordered" evidence="1">
    <location>
        <begin position="664"/>
        <end position="685"/>
    </location>
</feature>
<dbReference type="Pfam" id="PF04783">
    <property type="entry name" value="DUF630"/>
    <property type="match status" value="1"/>
</dbReference>
<feature type="domain" description="DUF630" evidence="4">
    <location>
        <begin position="1"/>
        <end position="56"/>
    </location>
</feature>
<evidence type="ECO:0000259" key="3">
    <source>
        <dbReference type="Pfam" id="PF04782"/>
    </source>
</evidence>
<feature type="transmembrane region" description="Helical" evidence="2">
    <location>
        <begin position="39"/>
        <end position="57"/>
    </location>
</feature>
<evidence type="ECO:0000256" key="1">
    <source>
        <dbReference type="SAM" id="MobiDB-lite"/>
    </source>
</evidence>
<protein>
    <submittedName>
        <fullName evidence="5">Uncharacterized protein</fullName>
    </submittedName>
</protein>
<evidence type="ECO:0000259" key="4">
    <source>
        <dbReference type="Pfam" id="PF04783"/>
    </source>
</evidence>
<evidence type="ECO:0000256" key="2">
    <source>
        <dbReference type="SAM" id="Phobius"/>
    </source>
</evidence>
<keyword evidence="2" id="KW-1133">Transmembrane helix</keyword>
<dbReference type="Pfam" id="PF04782">
    <property type="entry name" value="DUF632"/>
    <property type="match status" value="1"/>
</dbReference>
<organism evidence="5 6">
    <name type="scientific">Ceratopteris richardii</name>
    <name type="common">Triangle waterfern</name>
    <dbReference type="NCBI Taxonomy" id="49495"/>
    <lineage>
        <taxon>Eukaryota</taxon>
        <taxon>Viridiplantae</taxon>
        <taxon>Streptophyta</taxon>
        <taxon>Embryophyta</taxon>
        <taxon>Tracheophyta</taxon>
        <taxon>Polypodiopsida</taxon>
        <taxon>Polypodiidae</taxon>
        <taxon>Polypodiales</taxon>
        <taxon>Pteridineae</taxon>
        <taxon>Pteridaceae</taxon>
        <taxon>Parkerioideae</taxon>
        <taxon>Ceratopteris</taxon>
    </lineage>
</organism>
<dbReference type="InterPro" id="IPR006867">
    <property type="entry name" value="DUF632"/>
</dbReference>
<dbReference type="OMA" id="LNLCRER"/>
<gene>
    <name evidence="5" type="ORF">KP509_37G008500</name>
</gene>
<dbReference type="AlphaFoldDB" id="A0A8T2Q590"/>
<sequence length="731" mass="82465">MGCNYSKLDGADVVARCKERKKLLKNVVRLRRKFASAHVAYIQILMHLGPAISLYAIRSPLNMKLPHSEKEGDKSLPLTEEVISSRTTPPSPSAAKSRPLASPSINSSSAKPASVSPSKKTSPWASSNPNIEKASKSISRPVKEEHVPVPSSLRSPVGPISEDFFAFSMPSSPVHLATNSALQQTSSPKNSDWDFFNLFSVQPSNSPWTMSRRYQDWSPNVDSQSFIYTAADDMPELEEADSGLSDLGEIDPSFKVETFPRENVSVEQNNQKINNMRKPDDSAMKQPGLISANALEKIDEETSSSSTVIDPDVNGESNGKESSKADGGVDVAVCVKQVDECISRLTGAFKDAAESGNEVSQILETQIAVSRLRDFSDSSRFFVMNGWQWPRKSSSKRVDLYDSDDDKEHDAYGIHSLTLEKLYTWERKLYKEVKAEKELHIAFLRKCRELNEMNEKEEDTNAFEQCRAVMKSLESRLAVAFKAISSISARIQRLTQEELYPQLLELLRRLKLMWKAMHKVHVTQKEAAEEIAIRTTEQHTFSATEFHVNAASELINQLKAWQQHFCMWVLSQQKYIETLLRWVQVCHMETHSNLRRRRPSDPNPPLELAATPIYQLAKKWHNSLLTLEKNTELIAAINVFISAVHDVQVGEYEEIVQTRKADLTQRRANHRARKENDNTRENDKSNGEDAILASLKRCLPHLFEALSAFSLAASQEYEKLHEHADPRTVTA</sequence>
<dbReference type="EMBL" id="CM035442">
    <property type="protein sequence ID" value="KAH7279168.1"/>
    <property type="molecule type" value="Genomic_DNA"/>
</dbReference>
<dbReference type="OrthoDB" id="1925648at2759"/>
<dbReference type="PANTHER" id="PTHR21450">
    <property type="entry name" value="PROTEIN ALTERED PHOSPHATE STARVATION RESPONSE 1"/>
    <property type="match status" value="1"/>
</dbReference>
<keyword evidence="2" id="KW-0812">Transmembrane</keyword>
<dbReference type="InterPro" id="IPR006868">
    <property type="entry name" value="DUF630"/>
</dbReference>
<accession>A0A8T2Q590</accession>